<dbReference type="RefSeq" id="WP_386402854.1">
    <property type="nucleotide sequence ID" value="NZ_JBHTJH010000002.1"/>
</dbReference>
<dbReference type="Gene3D" id="3.90.1340.10">
    <property type="entry name" value="Phage tail collar domain"/>
    <property type="match status" value="1"/>
</dbReference>
<reference evidence="4" key="1">
    <citation type="journal article" date="2019" name="Int. J. Syst. Evol. Microbiol.">
        <title>The Global Catalogue of Microorganisms (GCM) 10K type strain sequencing project: providing services to taxonomists for standard genome sequencing and annotation.</title>
        <authorList>
            <consortium name="The Broad Institute Genomics Platform"/>
            <consortium name="The Broad Institute Genome Sequencing Center for Infectious Disease"/>
            <person name="Wu L."/>
            <person name="Ma J."/>
        </authorList>
    </citation>
    <scope>NUCLEOTIDE SEQUENCE [LARGE SCALE GENOMIC DNA]</scope>
    <source>
        <strain evidence="4">CCUG 62952</strain>
    </source>
</reference>
<dbReference type="EMBL" id="JBHTJH010000002">
    <property type="protein sequence ID" value="MFD0860886.1"/>
    <property type="molecule type" value="Genomic_DNA"/>
</dbReference>
<evidence type="ECO:0000313" key="4">
    <source>
        <dbReference type="Proteomes" id="UP001596978"/>
    </source>
</evidence>
<keyword evidence="4" id="KW-1185">Reference proteome</keyword>
<dbReference type="Pfam" id="PF07484">
    <property type="entry name" value="Collar"/>
    <property type="match status" value="1"/>
</dbReference>
<protein>
    <submittedName>
        <fullName evidence="3">Tail fiber protein</fullName>
    </submittedName>
</protein>
<evidence type="ECO:0000259" key="2">
    <source>
        <dbReference type="Pfam" id="PF07484"/>
    </source>
</evidence>
<gene>
    <name evidence="3" type="ORF">ACFQ1M_01590</name>
</gene>
<feature type="region of interest" description="Disordered" evidence="1">
    <location>
        <begin position="195"/>
        <end position="218"/>
    </location>
</feature>
<dbReference type="InterPro" id="IPR037053">
    <property type="entry name" value="Phage_tail_collar_dom_sf"/>
</dbReference>
<sequence length="218" mass="23320">MPDAYFLEVAVDITGGTNYQVIGTTQIVSVPYALQAEKAADLSKFTVDNDLLTYDTANTEWVGKSLSINNNGSGQAHNITQPSLGLNYIISLFGTFPSPSRYTERGPNPFYAEIILFAGNFAPQGWAFCHGQLLPISSNTALFSILGTQYGGDGITTFALPDLRGRVPVGVGNGPGLSNVNEGQQFGAETHVLTTSQMPSHNHGTTLTQSTRKTSQKE</sequence>
<name>A0ABW3CSY0_9FLAO</name>
<evidence type="ECO:0000256" key="1">
    <source>
        <dbReference type="SAM" id="MobiDB-lite"/>
    </source>
</evidence>
<feature type="domain" description="Phage tail collar" evidence="2">
    <location>
        <begin position="113"/>
        <end position="168"/>
    </location>
</feature>
<proteinExistence type="predicted"/>
<accession>A0ABW3CSY0</accession>
<organism evidence="3 4">
    <name type="scientific">Sungkyunkwania multivorans</name>
    <dbReference type="NCBI Taxonomy" id="1173618"/>
    <lineage>
        <taxon>Bacteria</taxon>
        <taxon>Pseudomonadati</taxon>
        <taxon>Bacteroidota</taxon>
        <taxon>Flavobacteriia</taxon>
        <taxon>Flavobacteriales</taxon>
        <taxon>Flavobacteriaceae</taxon>
        <taxon>Sungkyunkwania</taxon>
    </lineage>
</organism>
<comment type="caution">
    <text evidence="3">The sequence shown here is derived from an EMBL/GenBank/DDBJ whole genome shotgun (WGS) entry which is preliminary data.</text>
</comment>
<evidence type="ECO:0000313" key="3">
    <source>
        <dbReference type="EMBL" id="MFD0860886.1"/>
    </source>
</evidence>
<dbReference type="Proteomes" id="UP001596978">
    <property type="component" value="Unassembled WGS sequence"/>
</dbReference>
<dbReference type="SUPFAM" id="SSF88874">
    <property type="entry name" value="Receptor-binding domain of short tail fibre protein gp12"/>
    <property type="match status" value="1"/>
</dbReference>
<dbReference type="InterPro" id="IPR011083">
    <property type="entry name" value="Phage_tail_collar_dom"/>
</dbReference>